<dbReference type="InterPro" id="IPR001128">
    <property type="entry name" value="Cyt_P450"/>
</dbReference>
<keyword evidence="9" id="KW-0560">Oxidoreductase</keyword>
<organism evidence="15 16">
    <name type="scientific">Engystomops pustulosus</name>
    <name type="common">Tungara frog</name>
    <name type="synonym">Physalaemus pustulosus</name>
    <dbReference type="NCBI Taxonomy" id="76066"/>
    <lineage>
        <taxon>Eukaryota</taxon>
        <taxon>Metazoa</taxon>
        <taxon>Chordata</taxon>
        <taxon>Craniata</taxon>
        <taxon>Vertebrata</taxon>
        <taxon>Euteleostomi</taxon>
        <taxon>Amphibia</taxon>
        <taxon>Batrachia</taxon>
        <taxon>Anura</taxon>
        <taxon>Neobatrachia</taxon>
        <taxon>Hyloidea</taxon>
        <taxon>Leptodactylidae</taxon>
        <taxon>Leiuperinae</taxon>
        <taxon>Engystomops</taxon>
    </lineage>
</organism>
<evidence type="ECO:0000256" key="14">
    <source>
        <dbReference type="SAM" id="SignalP"/>
    </source>
</evidence>
<evidence type="ECO:0000256" key="5">
    <source>
        <dbReference type="ARBA" id="ARBA00022617"/>
    </source>
</evidence>
<comment type="subcellular location">
    <subcellularLocation>
        <location evidence="3">Endoplasmic reticulum membrane</location>
        <topology evidence="3">Peripheral membrane protein</topology>
    </subcellularLocation>
    <subcellularLocation>
        <location evidence="2">Microsome membrane</location>
        <topology evidence="2">Peripheral membrane protein</topology>
    </subcellularLocation>
</comment>
<name>A0AAV7A093_ENGPU</name>
<evidence type="ECO:0000256" key="1">
    <source>
        <dbReference type="ARBA" id="ARBA00001971"/>
    </source>
</evidence>
<dbReference type="InterPro" id="IPR036396">
    <property type="entry name" value="Cyt_P450_sf"/>
</dbReference>
<dbReference type="EMBL" id="WNYA01000010">
    <property type="protein sequence ID" value="KAG8552935.1"/>
    <property type="molecule type" value="Genomic_DNA"/>
</dbReference>
<keyword evidence="8" id="KW-0492">Microsome</keyword>
<feature type="chain" id="PRO_5043753558" description="Cytochrome P450" evidence="14">
    <location>
        <begin position="17"/>
        <end position="485"/>
    </location>
</feature>
<dbReference type="PRINTS" id="PR00385">
    <property type="entry name" value="P450"/>
</dbReference>
<keyword evidence="6 13" id="KW-0479">Metal-binding</keyword>
<evidence type="ECO:0000313" key="15">
    <source>
        <dbReference type="EMBL" id="KAG8552935.1"/>
    </source>
</evidence>
<dbReference type="FunFam" id="1.10.630.10:FF:000238">
    <property type="entry name" value="Cytochrome P450 2A6"/>
    <property type="match status" value="1"/>
</dbReference>
<comment type="caution">
    <text evidence="15">The sequence shown here is derived from an EMBL/GenBank/DDBJ whole genome shotgun (WGS) entry which is preliminary data.</text>
</comment>
<dbReference type="GO" id="GO:0019373">
    <property type="term" value="P:epoxygenase P450 pathway"/>
    <property type="evidence" value="ECO:0007669"/>
    <property type="project" value="TreeGrafter"/>
</dbReference>
<feature type="signal peptide" evidence="14">
    <location>
        <begin position="1"/>
        <end position="16"/>
    </location>
</feature>
<dbReference type="InterPro" id="IPR050182">
    <property type="entry name" value="Cytochrome_P450_fam2"/>
</dbReference>
<dbReference type="PANTHER" id="PTHR24300">
    <property type="entry name" value="CYTOCHROME P450 508A4-RELATED"/>
    <property type="match status" value="1"/>
</dbReference>
<dbReference type="GO" id="GO:0006805">
    <property type="term" value="P:xenobiotic metabolic process"/>
    <property type="evidence" value="ECO:0007669"/>
    <property type="project" value="TreeGrafter"/>
</dbReference>
<keyword evidence="11" id="KW-0503">Monooxygenase</keyword>
<dbReference type="Pfam" id="PF00067">
    <property type="entry name" value="p450"/>
    <property type="match status" value="1"/>
</dbReference>
<comment type="cofactor">
    <cofactor evidence="1 13">
        <name>heme</name>
        <dbReference type="ChEBI" id="CHEBI:30413"/>
    </cofactor>
</comment>
<evidence type="ECO:0008006" key="17">
    <source>
        <dbReference type="Google" id="ProtNLM"/>
    </source>
</evidence>
<evidence type="ECO:0000256" key="9">
    <source>
        <dbReference type="ARBA" id="ARBA00023002"/>
    </source>
</evidence>
<evidence type="ECO:0000256" key="12">
    <source>
        <dbReference type="ARBA" id="ARBA00023136"/>
    </source>
</evidence>
<keyword evidence="10 13" id="KW-0408">Iron</keyword>
<evidence type="ECO:0000256" key="6">
    <source>
        <dbReference type="ARBA" id="ARBA00022723"/>
    </source>
</evidence>
<keyword evidence="5 13" id="KW-0349">Heme</keyword>
<dbReference type="InterPro" id="IPR008067">
    <property type="entry name" value="Cyt_P450_E_grp-I_CYP2A-like"/>
</dbReference>
<sequence length="485" mass="55662">MGILILLFLFIYSTWDNFYRNRNLPPGPTPLPLIGSILHIKKGRLVKSFIKLWDQYGSVYTLYFGSRPVVVLCGYETVKEALVDRGEEFGGRGPLPVMDKFAQGYGIGHANGERWKIMRSFTMKTLKSFGLAKKSSEWKIQKEAQYIVDEFRKFDGHPFDPSKKLLEAVSNVLCAVIFGNRFDYTDGRFSKLLDIVDETFQLASSSWGKLHIILPSLIDYIPGPHHRIIQLSEELAEFVHERVKASQKSLDLSSPRHFIDSFLIKMEEEKKDPNTEFILRNLLVIVHNLFLAGTGTTSTTLRYGLLVLLKYHEVQVLGHKEIDDIIGRNRAPTLQDRNRMPYMEAMIHEMQRFTDLIPMGVPRRTTKKVTLNGYTLPKDINIYPMLTTVLKDPNCFKYPTEFNPENFLNEKGEFKRNDAFMPLAAGKRICLGESLVRMELFLFLVTILQNFDLKSPVPVEELDITPNVSGLGNFPKPYKLAFIPR</sequence>
<dbReference type="SUPFAM" id="SSF48264">
    <property type="entry name" value="Cytochrome P450"/>
    <property type="match status" value="1"/>
</dbReference>
<dbReference type="PRINTS" id="PR00463">
    <property type="entry name" value="EP450I"/>
</dbReference>
<gene>
    <name evidence="15" type="ORF">GDO81_003168</name>
</gene>
<dbReference type="GO" id="GO:0005789">
    <property type="term" value="C:endoplasmic reticulum membrane"/>
    <property type="evidence" value="ECO:0007669"/>
    <property type="project" value="UniProtKB-SubCell"/>
</dbReference>
<dbReference type="Proteomes" id="UP000824782">
    <property type="component" value="Unassembled WGS sequence"/>
</dbReference>
<dbReference type="Gene3D" id="1.10.630.10">
    <property type="entry name" value="Cytochrome P450"/>
    <property type="match status" value="1"/>
</dbReference>
<keyword evidence="12" id="KW-0472">Membrane</keyword>
<evidence type="ECO:0000256" key="8">
    <source>
        <dbReference type="ARBA" id="ARBA00022848"/>
    </source>
</evidence>
<dbReference type="PANTHER" id="PTHR24300:SF393">
    <property type="entry name" value="CYTOCHROME P450 2A6"/>
    <property type="match status" value="1"/>
</dbReference>
<dbReference type="GO" id="GO:0008392">
    <property type="term" value="F:arachidonate epoxygenase activity"/>
    <property type="evidence" value="ECO:0007669"/>
    <property type="project" value="TreeGrafter"/>
</dbReference>
<dbReference type="GO" id="GO:0005506">
    <property type="term" value="F:iron ion binding"/>
    <property type="evidence" value="ECO:0007669"/>
    <property type="project" value="InterPro"/>
</dbReference>
<proteinExistence type="inferred from homology"/>
<keyword evidence="14" id="KW-0732">Signal</keyword>
<evidence type="ECO:0000256" key="7">
    <source>
        <dbReference type="ARBA" id="ARBA00022824"/>
    </source>
</evidence>
<evidence type="ECO:0000256" key="10">
    <source>
        <dbReference type="ARBA" id="ARBA00023004"/>
    </source>
</evidence>
<evidence type="ECO:0000256" key="2">
    <source>
        <dbReference type="ARBA" id="ARBA00004174"/>
    </source>
</evidence>
<dbReference type="PRINTS" id="PR01684">
    <property type="entry name" value="EP450ICYP2A"/>
</dbReference>
<dbReference type="GO" id="GO:0016712">
    <property type="term" value="F:oxidoreductase activity, acting on paired donors, with incorporation or reduction of molecular oxygen, reduced flavin or flavoprotein as one donor, and incorporation of one atom of oxygen"/>
    <property type="evidence" value="ECO:0007669"/>
    <property type="project" value="InterPro"/>
</dbReference>
<protein>
    <recommendedName>
        <fullName evidence="17">Cytochrome P450</fullName>
    </recommendedName>
</protein>
<evidence type="ECO:0000256" key="11">
    <source>
        <dbReference type="ARBA" id="ARBA00023033"/>
    </source>
</evidence>
<evidence type="ECO:0000256" key="3">
    <source>
        <dbReference type="ARBA" id="ARBA00004406"/>
    </source>
</evidence>
<keyword evidence="7" id="KW-0256">Endoplasmic reticulum</keyword>
<dbReference type="InterPro" id="IPR002401">
    <property type="entry name" value="Cyt_P450_E_grp-I"/>
</dbReference>
<keyword evidence="16" id="KW-1185">Reference proteome</keyword>
<evidence type="ECO:0000256" key="4">
    <source>
        <dbReference type="ARBA" id="ARBA00010617"/>
    </source>
</evidence>
<feature type="binding site" description="axial binding residue" evidence="13">
    <location>
        <position position="430"/>
    </location>
    <ligand>
        <name>heme</name>
        <dbReference type="ChEBI" id="CHEBI:30413"/>
    </ligand>
    <ligandPart>
        <name>Fe</name>
        <dbReference type="ChEBI" id="CHEBI:18248"/>
    </ligandPart>
</feature>
<reference evidence="15" key="1">
    <citation type="thesis" date="2020" institute="ProQuest LLC" country="789 East Eisenhower Parkway, Ann Arbor, MI, USA">
        <title>Comparative Genomics and Chromosome Evolution.</title>
        <authorList>
            <person name="Mudd A.B."/>
        </authorList>
    </citation>
    <scope>NUCLEOTIDE SEQUENCE</scope>
    <source>
        <strain evidence="15">237g6f4</strain>
        <tissue evidence="15">Blood</tissue>
    </source>
</reference>
<evidence type="ECO:0000256" key="13">
    <source>
        <dbReference type="PIRSR" id="PIRSR602401-1"/>
    </source>
</evidence>
<dbReference type="CDD" id="cd11026">
    <property type="entry name" value="CYP2"/>
    <property type="match status" value="1"/>
</dbReference>
<evidence type="ECO:0000313" key="16">
    <source>
        <dbReference type="Proteomes" id="UP000824782"/>
    </source>
</evidence>
<comment type="similarity">
    <text evidence="4">Belongs to the cytochrome P450 family.</text>
</comment>
<accession>A0AAV7A093</accession>
<dbReference type="AlphaFoldDB" id="A0AAV7A093"/>
<dbReference type="GO" id="GO:0020037">
    <property type="term" value="F:heme binding"/>
    <property type="evidence" value="ECO:0007669"/>
    <property type="project" value="InterPro"/>
</dbReference>